<evidence type="ECO:0000313" key="1">
    <source>
        <dbReference type="EMBL" id="PIR82586.1"/>
    </source>
</evidence>
<dbReference type="SUPFAM" id="SSF53474">
    <property type="entry name" value="alpha/beta-Hydrolases"/>
    <property type="match status" value="1"/>
</dbReference>
<proteinExistence type="predicted"/>
<organism evidence="1 2">
    <name type="scientific">Candidatus Kaiserbacteria bacterium CG10_big_fil_rev_8_21_14_0_10_59_10</name>
    <dbReference type="NCBI Taxonomy" id="1974612"/>
    <lineage>
        <taxon>Bacteria</taxon>
        <taxon>Candidatus Kaiseribacteriota</taxon>
    </lineage>
</organism>
<gene>
    <name evidence="1" type="ORF">COU20_01320</name>
</gene>
<dbReference type="Proteomes" id="UP000231379">
    <property type="component" value="Unassembled WGS sequence"/>
</dbReference>
<dbReference type="AlphaFoldDB" id="A0A2H0UA63"/>
<comment type="caution">
    <text evidence="1">The sequence shown here is derived from an EMBL/GenBank/DDBJ whole genome shotgun (WGS) entry which is preliminary data.</text>
</comment>
<sequence>PAEYSPADAGMPSNPLRAMKALPDVGILSMMRMKMMLGMESGVARSERKLGISVPKEALPMPVLFVGGELGESVPFGIGIKTARRMADYYGKDILEIKGATHPGILIGTHATEAAEKIEAWLRAR</sequence>
<dbReference type="InterPro" id="IPR029058">
    <property type="entry name" value="AB_hydrolase_fold"/>
</dbReference>
<evidence type="ECO:0000313" key="2">
    <source>
        <dbReference type="Proteomes" id="UP000231379"/>
    </source>
</evidence>
<dbReference type="EMBL" id="PFBM01000010">
    <property type="protein sequence ID" value="PIR82586.1"/>
    <property type="molecule type" value="Genomic_DNA"/>
</dbReference>
<feature type="non-terminal residue" evidence="1">
    <location>
        <position position="1"/>
    </location>
</feature>
<protein>
    <recommendedName>
        <fullName evidence="3">Alpha/beta hydrolase</fullName>
    </recommendedName>
</protein>
<reference evidence="2" key="1">
    <citation type="submission" date="2017-09" db="EMBL/GenBank/DDBJ databases">
        <title>Depth-based differentiation of microbial function through sediment-hosted aquifers and enrichment of novel symbionts in the deep terrestrial subsurface.</title>
        <authorList>
            <person name="Probst A.J."/>
            <person name="Ladd B."/>
            <person name="Jarett J.K."/>
            <person name="Geller-Mcgrath D.E."/>
            <person name="Sieber C.M.K."/>
            <person name="Emerson J.B."/>
            <person name="Anantharaman K."/>
            <person name="Thomas B.C."/>
            <person name="Malmstrom R."/>
            <person name="Stieglmeier M."/>
            <person name="Klingl A."/>
            <person name="Woyke T."/>
            <person name="Ryan C.M."/>
            <person name="Banfield J.F."/>
        </authorList>
    </citation>
    <scope>NUCLEOTIDE SEQUENCE [LARGE SCALE GENOMIC DNA]</scope>
</reference>
<name>A0A2H0UA63_9BACT</name>
<accession>A0A2H0UA63</accession>
<evidence type="ECO:0008006" key="3">
    <source>
        <dbReference type="Google" id="ProtNLM"/>
    </source>
</evidence>